<reference evidence="2 3" key="1">
    <citation type="submission" date="2020-08" db="EMBL/GenBank/DDBJ databases">
        <title>A Genomic Blueprint of the Chicken Gut Microbiome.</title>
        <authorList>
            <person name="Gilroy R."/>
            <person name="Ravi A."/>
            <person name="Getino M."/>
            <person name="Pursley I."/>
            <person name="Horton D.L."/>
            <person name="Alikhan N.-F."/>
            <person name="Baker D."/>
            <person name="Gharbi K."/>
            <person name="Hall N."/>
            <person name="Watson M."/>
            <person name="Adriaenssens E.M."/>
            <person name="Foster-Nyarko E."/>
            <person name="Jarju S."/>
            <person name="Secka A."/>
            <person name="Antonio M."/>
            <person name="Oren A."/>
            <person name="Chaudhuri R."/>
            <person name="La Ragione R.M."/>
            <person name="Hildebrand F."/>
            <person name="Pallen M.J."/>
        </authorList>
    </citation>
    <scope>NUCLEOTIDE SEQUENCE [LARGE SCALE GENOMIC DNA]</scope>
    <source>
        <strain evidence="2 3">Sa2CVA6</strain>
    </source>
</reference>
<evidence type="ECO:0000313" key="2">
    <source>
        <dbReference type="EMBL" id="MBD7962163.1"/>
    </source>
</evidence>
<feature type="region of interest" description="Disordered" evidence="1">
    <location>
        <begin position="325"/>
        <end position="348"/>
    </location>
</feature>
<feature type="compositionally biased region" description="Low complexity" evidence="1">
    <location>
        <begin position="325"/>
        <end position="338"/>
    </location>
</feature>
<accession>A0ABR8SF92</accession>
<evidence type="ECO:0000313" key="3">
    <source>
        <dbReference type="Proteomes" id="UP000634919"/>
    </source>
</evidence>
<gene>
    <name evidence="2" type="ORF">H9646_16960</name>
</gene>
<keyword evidence="3" id="KW-1185">Reference proteome</keyword>
<name>A0ABR8SF92_9BURK</name>
<dbReference type="RefSeq" id="WP_191724568.1">
    <property type="nucleotide sequence ID" value="NZ_JACSQK010000009.1"/>
</dbReference>
<evidence type="ECO:0000256" key="1">
    <source>
        <dbReference type="SAM" id="MobiDB-lite"/>
    </source>
</evidence>
<sequence>MTEPVFSPAELVTKSWNMGMARSTEISAQTAGYFEQALGQAGVASHMAPAQLHFDVAVPEPLVEIPRLAQGASIEQFNGWWDGMIDKLADQYARYIDRYFPNDCAYLQHAQQWLCEQITKGGSGINPVVERQIWARDRDRITQEYTAQESDILGSFAARGFPMPPGAALGAVQKTRAEAAAKIAGASRDLAIKQMDMEIENVRFAMDKAIGLYATTMDAARDYMAALAGTSGNVTQLLPSVTDSQSRLISAASGFYQSRIAAQELRLKAAMPNGEWQQQAAMRNLDAQTAAANAKVQAALEAAKALSNQAAAMLNALHVSSSTSASGSHGVSYSYSGEVSDDVPPHTV</sequence>
<dbReference type="EMBL" id="JACSQK010000009">
    <property type="protein sequence ID" value="MBD7962163.1"/>
    <property type="molecule type" value="Genomic_DNA"/>
</dbReference>
<dbReference type="Proteomes" id="UP000634919">
    <property type="component" value="Unassembled WGS sequence"/>
</dbReference>
<protein>
    <submittedName>
        <fullName evidence="2">Uncharacterized protein</fullName>
    </submittedName>
</protein>
<organism evidence="2 3">
    <name type="scientific">Comamonas avium</name>
    <dbReference type="NCBI Taxonomy" id="2762231"/>
    <lineage>
        <taxon>Bacteria</taxon>
        <taxon>Pseudomonadati</taxon>
        <taxon>Pseudomonadota</taxon>
        <taxon>Betaproteobacteria</taxon>
        <taxon>Burkholderiales</taxon>
        <taxon>Comamonadaceae</taxon>
        <taxon>Comamonas</taxon>
    </lineage>
</organism>
<comment type="caution">
    <text evidence="2">The sequence shown here is derived from an EMBL/GenBank/DDBJ whole genome shotgun (WGS) entry which is preliminary data.</text>
</comment>
<proteinExistence type="predicted"/>